<sequence length="166" mass="18486">MARENQDRLVVGSISGLYGVKGWVKIFSHTRPRENILDYSPWLIQSKPVVLEQGRVHGKGIVAKLSGVDDRDAASLLLQQDICIRREQLPTSAADEYYWVDLVGLKVINQQDIVLGDVSSLFETGANDVLVVKGDKEHLIPFLPGDVILDIDLDTGIMQVDWDADF</sequence>
<gene>
    <name evidence="5 8" type="primary">rimM</name>
    <name evidence="8" type="ORF">MBHS_03860</name>
</gene>
<keyword evidence="3 5" id="KW-0698">rRNA processing</keyword>
<evidence type="ECO:0000256" key="4">
    <source>
        <dbReference type="ARBA" id="ARBA00023186"/>
    </source>
</evidence>
<comment type="function">
    <text evidence="5">An accessory protein needed during the final step in the assembly of 30S ribosomal subunit, possibly for assembly of the head region. Essential for efficient processing of 16S rRNA. May be needed both before and after RbfA during the maturation of 16S rRNA. It has affinity for free ribosomal 30S subunits but not for 70S ribosomes.</text>
</comment>
<dbReference type="PANTHER" id="PTHR33692">
    <property type="entry name" value="RIBOSOME MATURATION FACTOR RIMM"/>
    <property type="match status" value="1"/>
</dbReference>
<dbReference type="InterPro" id="IPR009000">
    <property type="entry name" value="Transl_B-barrel_sf"/>
</dbReference>
<keyword evidence="1 5" id="KW-0963">Cytoplasm</keyword>
<comment type="subcellular location">
    <subcellularLocation>
        <location evidence="5">Cytoplasm</location>
    </subcellularLocation>
</comment>
<feature type="domain" description="Ribosome maturation factor RimM PRC barrel" evidence="7">
    <location>
        <begin position="99"/>
        <end position="163"/>
    </location>
</feature>
<evidence type="ECO:0000259" key="7">
    <source>
        <dbReference type="Pfam" id="PF24986"/>
    </source>
</evidence>
<evidence type="ECO:0000256" key="1">
    <source>
        <dbReference type="ARBA" id="ARBA00022490"/>
    </source>
</evidence>
<dbReference type="Pfam" id="PF24986">
    <property type="entry name" value="PRC_RimM"/>
    <property type="match status" value="1"/>
</dbReference>
<dbReference type="GO" id="GO:0006364">
    <property type="term" value="P:rRNA processing"/>
    <property type="evidence" value="ECO:0007669"/>
    <property type="project" value="UniProtKB-UniRule"/>
</dbReference>
<dbReference type="PANTHER" id="PTHR33692:SF1">
    <property type="entry name" value="RIBOSOME MATURATION FACTOR RIMM"/>
    <property type="match status" value="1"/>
</dbReference>
<organism evidence="8 9">
    <name type="scientific">Candidatus Venteria ishoeyi</name>
    <dbReference type="NCBI Taxonomy" id="1899563"/>
    <lineage>
        <taxon>Bacteria</taxon>
        <taxon>Pseudomonadati</taxon>
        <taxon>Pseudomonadota</taxon>
        <taxon>Gammaproteobacteria</taxon>
        <taxon>Thiotrichales</taxon>
        <taxon>Thiotrichaceae</taxon>
        <taxon>Venteria</taxon>
    </lineage>
</organism>
<proteinExistence type="inferred from homology"/>
<dbReference type="AlphaFoldDB" id="A0A1H6FEA1"/>
<evidence type="ECO:0000256" key="3">
    <source>
        <dbReference type="ARBA" id="ARBA00022552"/>
    </source>
</evidence>
<dbReference type="OrthoDB" id="9783509at2"/>
<evidence type="ECO:0000256" key="5">
    <source>
        <dbReference type="HAMAP-Rule" id="MF_00014"/>
    </source>
</evidence>
<evidence type="ECO:0000256" key="2">
    <source>
        <dbReference type="ARBA" id="ARBA00022517"/>
    </source>
</evidence>
<dbReference type="InterPro" id="IPR011033">
    <property type="entry name" value="PRC_barrel-like_sf"/>
</dbReference>
<dbReference type="HAMAP" id="MF_00014">
    <property type="entry name" value="Ribosome_mat_RimM"/>
    <property type="match status" value="1"/>
</dbReference>
<dbReference type="InterPro" id="IPR002676">
    <property type="entry name" value="RimM_N"/>
</dbReference>
<keyword evidence="2 5" id="KW-0690">Ribosome biogenesis</keyword>
<dbReference type="GO" id="GO:0005840">
    <property type="term" value="C:ribosome"/>
    <property type="evidence" value="ECO:0007669"/>
    <property type="project" value="InterPro"/>
</dbReference>
<dbReference type="RefSeq" id="WP_103921560.1">
    <property type="nucleotide sequence ID" value="NZ_FMSV02000542.1"/>
</dbReference>
<dbReference type="NCBIfam" id="TIGR02273">
    <property type="entry name" value="16S_RimM"/>
    <property type="match status" value="1"/>
</dbReference>
<dbReference type="InterPro" id="IPR011961">
    <property type="entry name" value="RimM"/>
</dbReference>
<evidence type="ECO:0000313" key="9">
    <source>
        <dbReference type="Proteomes" id="UP000236724"/>
    </source>
</evidence>
<dbReference type="InterPro" id="IPR056792">
    <property type="entry name" value="PRC_RimM"/>
</dbReference>
<dbReference type="InterPro" id="IPR036976">
    <property type="entry name" value="RimM_N_sf"/>
</dbReference>
<accession>A0A1H6FEA1</accession>
<dbReference type="Gene3D" id="2.40.30.60">
    <property type="entry name" value="RimM"/>
    <property type="match status" value="1"/>
</dbReference>
<dbReference type="Pfam" id="PF01782">
    <property type="entry name" value="RimM"/>
    <property type="match status" value="1"/>
</dbReference>
<dbReference type="SUPFAM" id="SSF50346">
    <property type="entry name" value="PRC-barrel domain"/>
    <property type="match status" value="1"/>
</dbReference>
<evidence type="ECO:0000259" key="6">
    <source>
        <dbReference type="Pfam" id="PF01782"/>
    </source>
</evidence>
<dbReference type="SUPFAM" id="SSF50447">
    <property type="entry name" value="Translation proteins"/>
    <property type="match status" value="1"/>
</dbReference>
<dbReference type="GO" id="GO:0043022">
    <property type="term" value="F:ribosome binding"/>
    <property type="evidence" value="ECO:0007669"/>
    <property type="project" value="InterPro"/>
</dbReference>
<dbReference type="Gene3D" id="2.30.30.240">
    <property type="entry name" value="PRC-barrel domain"/>
    <property type="match status" value="1"/>
</dbReference>
<comment type="domain">
    <text evidence="5">The PRC barrel domain binds ribosomal protein uS19.</text>
</comment>
<feature type="domain" description="RimM N-terminal" evidence="6">
    <location>
        <begin position="10"/>
        <end position="88"/>
    </location>
</feature>
<keyword evidence="9" id="KW-1185">Reference proteome</keyword>
<dbReference type="GO" id="GO:0042274">
    <property type="term" value="P:ribosomal small subunit biogenesis"/>
    <property type="evidence" value="ECO:0007669"/>
    <property type="project" value="UniProtKB-UniRule"/>
</dbReference>
<comment type="similarity">
    <text evidence="5">Belongs to the RimM family.</text>
</comment>
<name>A0A1H6FEA1_9GAMM</name>
<comment type="subunit">
    <text evidence="5">Binds ribosomal protein uS19.</text>
</comment>
<evidence type="ECO:0000313" key="8">
    <source>
        <dbReference type="EMBL" id="SEH07973.1"/>
    </source>
</evidence>
<reference evidence="8 9" key="1">
    <citation type="submission" date="2016-10" db="EMBL/GenBank/DDBJ databases">
        <authorList>
            <person name="de Groot N.N."/>
        </authorList>
    </citation>
    <scope>NUCLEOTIDE SEQUENCE [LARGE SCALE GENOMIC DNA]</scope>
    <source>
        <strain evidence="8">MBHS1</strain>
    </source>
</reference>
<dbReference type="Proteomes" id="UP000236724">
    <property type="component" value="Unassembled WGS sequence"/>
</dbReference>
<keyword evidence="4 5" id="KW-0143">Chaperone</keyword>
<protein>
    <recommendedName>
        <fullName evidence="5">Ribosome maturation factor RimM</fullName>
    </recommendedName>
</protein>
<dbReference type="GO" id="GO:0005737">
    <property type="term" value="C:cytoplasm"/>
    <property type="evidence" value="ECO:0007669"/>
    <property type="project" value="UniProtKB-SubCell"/>
</dbReference>
<dbReference type="EMBL" id="FMSV02000542">
    <property type="protein sequence ID" value="SEH07973.1"/>
    <property type="molecule type" value="Genomic_DNA"/>
</dbReference>